<dbReference type="Pfam" id="PF04172">
    <property type="entry name" value="LrgB"/>
    <property type="match status" value="1"/>
</dbReference>
<evidence type="ECO:0000256" key="1">
    <source>
        <dbReference type="ARBA" id="ARBA00004141"/>
    </source>
</evidence>
<dbReference type="InterPro" id="IPR007300">
    <property type="entry name" value="CidB/LrgB"/>
</dbReference>
<dbReference type="PANTHER" id="PTHR30249:SF16">
    <property type="entry name" value="INNER MEMBRANE PROTEIN"/>
    <property type="match status" value="1"/>
</dbReference>
<dbReference type="RefSeq" id="WP_166104307.1">
    <property type="nucleotide sequence ID" value="NZ_JAADJT010000006.1"/>
</dbReference>
<keyword evidence="4 5" id="KW-0472">Membrane</keyword>
<dbReference type="PANTHER" id="PTHR30249">
    <property type="entry name" value="PUTATIVE SEROTONIN TRANSPORTER"/>
    <property type="match status" value="1"/>
</dbReference>
<comment type="subcellular location">
    <subcellularLocation>
        <location evidence="1">Membrane</location>
        <topology evidence="1">Multi-pass membrane protein</topology>
    </subcellularLocation>
</comment>
<comment type="caution">
    <text evidence="6">The sequence shown here is derived from an EMBL/GenBank/DDBJ whole genome shotgun (WGS) entry which is preliminary data.</text>
</comment>
<name>A0ABX0FM34_9BURK</name>
<feature type="transmembrane region" description="Helical" evidence="5">
    <location>
        <begin position="85"/>
        <end position="107"/>
    </location>
</feature>
<evidence type="ECO:0000256" key="5">
    <source>
        <dbReference type="SAM" id="Phobius"/>
    </source>
</evidence>
<dbReference type="EMBL" id="JAADJT010000006">
    <property type="protein sequence ID" value="NGZ85504.1"/>
    <property type="molecule type" value="Genomic_DNA"/>
</dbReference>
<reference evidence="6 7" key="1">
    <citation type="submission" date="2020-01" db="EMBL/GenBank/DDBJ databases">
        <authorList>
            <person name="Lee S.D."/>
        </authorList>
    </citation>
    <scope>NUCLEOTIDE SEQUENCE [LARGE SCALE GENOMIC DNA]</scope>
    <source>
        <strain evidence="6 7">SAP-35</strain>
    </source>
</reference>
<dbReference type="Proteomes" id="UP000666369">
    <property type="component" value="Unassembled WGS sequence"/>
</dbReference>
<reference evidence="7" key="2">
    <citation type="submission" date="2023-07" db="EMBL/GenBank/DDBJ databases">
        <title>Duganella aceri sp. nov., isolated from tree sap.</title>
        <authorList>
            <person name="Kim I.S."/>
        </authorList>
    </citation>
    <scope>NUCLEOTIDE SEQUENCE [LARGE SCALE GENOMIC DNA]</scope>
    <source>
        <strain evidence="7">SAP-35</strain>
    </source>
</reference>
<gene>
    <name evidence="6" type="ORF">GW587_14725</name>
</gene>
<proteinExistence type="predicted"/>
<organism evidence="6 7">
    <name type="scientific">Duganella aceris</name>
    <dbReference type="NCBI Taxonomy" id="2703883"/>
    <lineage>
        <taxon>Bacteria</taxon>
        <taxon>Pseudomonadati</taxon>
        <taxon>Pseudomonadota</taxon>
        <taxon>Betaproteobacteria</taxon>
        <taxon>Burkholderiales</taxon>
        <taxon>Oxalobacteraceae</taxon>
        <taxon>Telluria group</taxon>
        <taxon>Duganella</taxon>
    </lineage>
</organism>
<feature type="transmembrane region" description="Helical" evidence="5">
    <location>
        <begin position="203"/>
        <end position="224"/>
    </location>
</feature>
<evidence type="ECO:0000256" key="4">
    <source>
        <dbReference type="ARBA" id="ARBA00023136"/>
    </source>
</evidence>
<feature type="transmembrane region" description="Helical" evidence="5">
    <location>
        <begin position="59"/>
        <end position="79"/>
    </location>
</feature>
<feature type="transmembrane region" description="Helical" evidence="5">
    <location>
        <begin position="28"/>
        <end position="47"/>
    </location>
</feature>
<evidence type="ECO:0000313" key="7">
    <source>
        <dbReference type="Proteomes" id="UP000666369"/>
    </source>
</evidence>
<protein>
    <submittedName>
        <fullName evidence="6">LrgB family protein</fullName>
    </submittedName>
</protein>
<accession>A0ABX0FM34</accession>
<feature type="transmembrane region" description="Helical" evidence="5">
    <location>
        <begin position="144"/>
        <end position="167"/>
    </location>
</feature>
<keyword evidence="3 5" id="KW-1133">Transmembrane helix</keyword>
<evidence type="ECO:0000256" key="3">
    <source>
        <dbReference type="ARBA" id="ARBA00022989"/>
    </source>
</evidence>
<evidence type="ECO:0000256" key="2">
    <source>
        <dbReference type="ARBA" id="ARBA00022692"/>
    </source>
</evidence>
<evidence type="ECO:0000313" key="6">
    <source>
        <dbReference type="EMBL" id="NGZ85504.1"/>
    </source>
</evidence>
<keyword evidence="2 5" id="KW-0812">Transmembrane</keyword>
<sequence>MMPLLFLLLTVGLFYANQAAHRRWRSVWLTPGITTSAILIAVVELSATPFPEYFSDTRWLAWLLGPATVAFALPIYQYRDLIKRHWLALGLGSCAGIAASVASTLLLDRLLGLHGSMAQSLLARSVSTPFALEATRHLGGSAQLTGVFVIITGLFGIVLGQTLLALLPLRMRIARGAPFGAAAHGFGLSVARQVGRQEGAVASLTMIFSGILMVLLAPLLGHLITASAL</sequence>
<keyword evidence="7" id="KW-1185">Reference proteome</keyword>